<sequence length="224" mass="25186">MKVWAKRRREGGAALGAPAPVVEGAMLLELLVVEVTLEGNRRPSKVARLQTIGAPRILAQLARPKLVRAQGWNLVLSGIEATRDESGHAREVAQTWVCKLFVPEHAVGFRIKELYRSGVALPKKLARESSGSRGLLAVADDYSNVLQRHTTCAELRRHQISTFPEGRLIDCHIEWMSEESFELGGLQLREAFESRPEQLERGGWMIDIDFKERELSKSEARILR</sequence>
<keyword evidence="2" id="KW-1185">Reference proteome</keyword>
<reference evidence="1 2" key="1">
    <citation type="submission" date="2024-01" db="EMBL/GenBank/DDBJ databases">
        <title>Draft genome sequences of nine bacterial species from freshwater ponds near Washington, DC.</title>
        <authorList>
            <person name="Pavloudi C."/>
            <person name="Oliver L."/>
            <person name="Slattery K."/>
            <person name="Lissner G."/>
            <person name="Saw J.H."/>
        </authorList>
    </citation>
    <scope>NUCLEOTIDE SEQUENCE [LARGE SCALE GENOMIC DNA]</scope>
    <source>
        <strain evidence="2">TB1-E2</strain>
    </source>
</reference>
<gene>
    <name evidence="1" type="ORF">OPV09_17350</name>
</gene>
<accession>A0ABZ2GJE5</accession>
<evidence type="ECO:0000313" key="2">
    <source>
        <dbReference type="Proteomes" id="UP001373909"/>
    </source>
</evidence>
<evidence type="ECO:0000313" key="1">
    <source>
        <dbReference type="EMBL" id="WWO44486.1"/>
    </source>
</evidence>
<name>A0ABZ2GJE5_9BURK</name>
<proteinExistence type="predicted"/>
<dbReference type="Proteomes" id="UP001373909">
    <property type="component" value="Chromosome"/>
</dbReference>
<organism evidence="1 2">
    <name type="scientific">Janthinobacterium aestuarii</name>
    <dbReference type="NCBI Taxonomy" id="2985511"/>
    <lineage>
        <taxon>Bacteria</taxon>
        <taxon>Pseudomonadati</taxon>
        <taxon>Pseudomonadota</taxon>
        <taxon>Betaproteobacteria</taxon>
        <taxon>Burkholderiales</taxon>
        <taxon>Oxalobacteraceae</taxon>
        <taxon>Janthinobacterium</taxon>
    </lineage>
</organism>
<dbReference type="RefSeq" id="WP_338678898.1">
    <property type="nucleotide sequence ID" value="NZ_CP142523.1"/>
</dbReference>
<protein>
    <submittedName>
        <fullName evidence="1">Uncharacterized protein</fullName>
    </submittedName>
</protein>
<dbReference type="EMBL" id="CP142523">
    <property type="protein sequence ID" value="WWO44486.1"/>
    <property type="molecule type" value="Genomic_DNA"/>
</dbReference>